<protein>
    <recommendedName>
        <fullName evidence="9">AAA+ ATPase domain-containing protein</fullName>
    </recommendedName>
</protein>
<accession>A0AAW1SII6</accession>
<feature type="compositionally biased region" description="Polar residues" evidence="7">
    <location>
        <begin position="8"/>
        <end position="19"/>
    </location>
</feature>
<keyword evidence="4" id="KW-0547">Nucleotide-binding</keyword>
<name>A0AAW1SII6_9CHLO</name>
<dbReference type="Pfam" id="PF00004">
    <property type="entry name" value="AAA"/>
    <property type="match status" value="1"/>
</dbReference>
<evidence type="ECO:0000259" key="9">
    <source>
        <dbReference type="SMART" id="SM00382"/>
    </source>
</evidence>
<evidence type="ECO:0000256" key="4">
    <source>
        <dbReference type="ARBA" id="ARBA00022741"/>
    </source>
</evidence>
<dbReference type="SMART" id="SM00382">
    <property type="entry name" value="AAA"/>
    <property type="match status" value="1"/>
</dbReference>
<feature type="compositionally biased region" description="Basic and acidic residues" evidence="7">
    <location>
        <begin position="84"/>
        <end position="99"/>
    </location>
</feature>
<dbReference type="CDD" id="cd19501">
    <property type="entry name" value="RecA-like_FtsH"/>
    <property type="match status" value="1"/>
</dbReference>
<dbReference type="GO" id="GO:0009507">
    <property type="term" value="C:chloroplast"/>
    <property type="evidence" value="ECO:0007669"/>
    <property type="project" value="TreeGrafter"/>
</dbReference>
<proteinExistence type="inferred from homology"/>
<dbReference type="InterPro" id="IPR003959">
    <property type="entry name" value="ATPase_AAA_core"/>
</dbReference>
<dbReference type="Gene3D" id="1.20.58.760">
    <property type="entry name" value="Peptidase M41"/>
    <property type="match status" value="1"/>
</dbReference>
<evidence type="ECO:0000256" key="3">
    <source>
        <dbReference type="ARBA" id="ARBA00022670"/>
    </source>
</evidence>
<dbReference type="InterPro" id="IPR027417">
    <property type="entry name" value="P-loop_NTPase"/>
</dbReference>
<dbReference type="FunFam" id="1.10.8.60:FF:000001">
    <property type="entry name" value="ATP-dependent zinc metalloprotease FtsH"/>
    <property type="match status" value="1"/>
</dbReference>
<dbReference type="InterPro" id="IPR000642">
    <property type="entry name" value="Peptidase_M41"/>
</dbReference>
<dbReference type="InterPro" id="IPR037219">
    <property type="entry name" value="Peptidase_M41-like"/>
</dbReference>
<evidence type="ECO:0000256" key="1">
    <source>
        <dbReference type="ARBA" id="ARBA00010044"/>
    </source>
</evidence>
<feature type="region of interest" description="Disordered" evidence="7">
    <location>
        <begin position="75"/>
        <end position="99"/>
    </location>
</feature>
<keyword evidence="8" id="KW-0472">Membrane</keyword>
<keyword evidence="6" id="KW-0067">ATP-binding</keyword>
<dbReference type="PANTHER" id="PTHR23076">
    <property type="entry name" value="METALLOPROTEASE M41 FTSH"/>
    <property type="match status" value="1"/>
</dbReference>
<keyword evidence="8" id="KW-1133">Transmembrane helix</keyword>
<dbReference type="GO" id="GO:0045037">
    <property type="term" value="P:protein import into chloroplast stroma"/>
    <property type="evidence" value="ECO:0007669"/>
    <property type="project" value="TreeGrafter"/>
</dbReference>
<feature type="region of interest" description="Disordered" evidence="7">
    <location>
        <begin position="1"/>
        <end position="31"/>
    </location>
</feature>
<keyword evidence="8" id="KW-0812">Transmembrane</keyword>
<dbReference type="GO" id="GO:0004222">
    <property type="term" value="F:metalloendopeptidase activity"/>
    <property type="evidence" value="ECO:0007669"/>
    <property type="project" value="InterPro"/>
</dbReference>
<evidence type="ECO:0000313" key="10">
    <source>
        <dbReference type="EMBL" id="KAK9845481.1"/>
    </source>
</evidence>
<dbReference type="InterPro" id="IPR041569">
    <property type="entry name" value="AAA_lid_3"/>
</dbReference>
<dbReference type="InterPro" id="IPR003593">
    <property type="entry name" value="AAA+_ATPase"/>
</dbReference>
<dbReference type="EMBL" id="JALJOU010000003">
    <property type="protein sequence ID" value="KAK9845481.1"/>
    <property type="molecule type" value="Genomic_DNA"/>
</dbReference>
<evidence type="ECO:0000256" key="8">
    <source>
        <dbReference type="SAM" id="Phobius"/>
    </source>
</evidence>
<evidence type="ECO:0000313" key="11">
    <source>
        <dbReference type="Proteomes" id="UP001445335"/>
    </source>
</evidence>
<evidence type="ECO:0000256" key="6">
    <source>
        <dbReference type="ARBA" id="ARBA00022840"/>
    </source>
</evidence>
<dbReference type="Gene3D" id="1.10.8.60">
    <property type="match status" value="1"/>
</dbReference>
<evidence type="ECO:0000256" key="2">
    <source>
        <dbReference type="ARBA" id="ARBA00010550"/>
    </source>
</evidence>
<comment type="similarity">
    <text evidence="1">In the C-terminal section; belongs to the peptidase M41 family.</text>
</comment>
<keyword evidence="3" id="KW-0645">Protease</keyword>
<comment type="caution">
    <text evidence="10">The sequence shown here is derived from an EMBL/GenBank/DDBJ whole genome shotgun (WGS) entry which is preliminary data.</text>
</comment>
<evidence type="ECO:0000256" key="7">
    <source>
        <dbReference type="SAM" id="MobiDB-lite"/>
    </source>
</evidence>
<keyword evidence="5" id="KW-0378">Hydrolase</keyword>
<gene>
    <name evidence="10" type="ORF">WJX81_007602</name>
</gene>
<dbReference type="AlphaFoldDB" id="A0AAW1SII6"/>
<dbReference type="FunFam" id="3.40.50.300:FF:000352">
    <property type="entry name" value="ATP-dependent zinc metalloprotease FTSH 7, chloroplastic"/>
    <property type="match status" value="1"/>
</dbReference>
<keyword evidence="11" id="KW-1185">Reference proteome</keyword>
<comment type="similarity">
    <text evidence="2">In the N-terminal section; belongs to the AAA ATPase family.</text>
</comment>
<organism evidence="10 11">
    <name type="scientific">Elliptochloris bilobata</name>
    <dbReference type="NCBI Taxonomy" id="381761"/>
    <lineage>
        <taxon>Eukaryota</taxon>
        <taxon>Viridiplantae</taxon>
        <taxon>Chlorophyta</taxon>
        <taxon>core chlorophytes</taxon>
        <taxon>Trebouxiophyceae</taxon>
        <taxon>Trebouxiophyceae incertae sedis</taxon>
        <taxon>Elliptochloris clade</taxon>
        <taxon>Elliptochloris</taxon>
    </lineage>
</organism>
<dbReference type="Pfam" id="PF17862">
    <property type="entry name" value="AAA_lid_3"/>
    <property type="match status" value="1"/>
</dbReference>
<dbReference type="SUPFAM" id="SSF52540">
    <property type="entry name" value="P-loop containing nucleoside triphosphate hydrolases"/>
    <property type="match status" value="1"/>
</dbReference>
<dbReference type="GO" id="GO:0016887">
    <property type="term" value="F:ATP hydrolysis activity"/>
    <property type="evidence" value="ECO:0007669"/>
    <property type="project" value="InterPro"/>
</dbReference>
<reference evidence="10 11" key="1">
    <citation type="journal article" date="2024" name="Nat. Commun.">
        <title>Phylogenomics reveals the evolutionary origins of lichenization in chlorophyte algae.</title>
        <authorList>
            <person name="Puginier C."/>
            <person name="Libourel C."/>
            <person name="Otte J."/>
            <person name="Skaloud P."/>
            <person name="Haon M."/>
            <person name="Grisel S."/>
            <person name="Petersen M."/>
            <person name="Berrin J.G."/>
            <person name="Delaux P.M."/>
            <person name="Dal Grande F."/>
            <person name="Keller J."/>
        </authorList>
    </citation>
    <scope>NUCLEOTIDE SEQUENCE [LARGE SCALE GENOMIC DNA]</scope>
    <source>
        <strain evidence="10 11">SAG 245.80</strain>
    </source>
</reference>
<sequence>MVPCTPAAASTSGRHSTGTPAAEHGVGSWEHMGRRRHSCLQSSWLHLDARLSGAARRPLRAQTQARLRGTQALFGWGDGGGRAEQQEELKAPPPRPDARFTKKDIRRLKTQGPRIDDLTLDFKPPWLKEGESTGYKWIPDDVIIAGGAYELQEPQWLELEQMSFMEFFQGLRERNWTTKWYQPKAEPWKVEVFQDCGRLLQPSFPGYRAVVTRPNGSQAWVDMPYAGADTFTHDHLAGGTKGGNWRAKRSQMPPVSANEFGYNQVFEQLFQAYEQKLPKKALREFKRKQWVNPAKYAYDCPGERMLEIEYKTTPKQYNLHWIQEVAPAYGFLAFSFSFLIIALGIGIFRPRKQMPNDPIQAMEFAQSKGQARKDGKTGVLFADVAGCDDALRKLGYVVEFLRNPKKFQVLGGKPPKGILLEGDPGTGKTLLAKAIAGEAGVPFYQMSGSEFVEAIVGVGAARVRDLFKRARVQQEPCIIFVDEIDALGVRRAEVGQKTNEEREQTLNQLLSEMDGFTPDQGVVFVAATNRADLLDPALLRAGRFDEKIRITRPDTKGRYEVLKVHARSRPMADDVDLMQVAQDLPGLSGAELENVLNEAALEAVRRGGDVITSADVYDGMDRILQGVRRPGLPDRMRQKYRFAVHEVGKALVATVLRAREQRAGRRPRLERVERVSMVPRGTEWTRTLFLRGDDEDYTMSTRGRMLERIRVILGGRAAEQALLPEGPSTYSVKDMEAAGKLAEKVVANYGMTDLGIFAYAPPPAAKEFGQRSFEVTVDNIDADLFNTSIRGGMFQPADQMLHRLRTATYDLVRAAFADSLEILDVHREALAAAADALMERETLTGHDLEALLDAHPPSRALQPLALGPVRNGANGVIGAGGNGDGHDLGLGNVRAVMP</sequence>
<dbReference type="PANTHER" id="PTHR23076:SF111">
    <property type="entry name" value="INACTIVE ATP-DEPENDENT ZINC METALLOPROTEASE FTSHI 1, CHLOROPLASTIC-RELATED"/>
    <property type="match status" value="1"/>
</dbReference>
<dbReference type="GO" id="GO:0005524">
    <property type="term" value="F:ATP binding"/>
    <property type="evidence" value="ECO:0007669"/>
    <property type="project" value="UniProtKB-KW"/>
</dbReference>
<feature type="domain" description="AAA+ ATPase" evidence="9">
    <location>
        <begin position="414"/>
        <end position="554"/>
    </location>
</feature>
<feature type="transmembrane region" description="Helical" evidence="8">
    <location>
        <begin position="328"/>
        <end position="348"/>
    </location>
</feature>
<dbReference type="Pfam" id="PF01434">
    <property type="entry name" value="Peptidase_M41"/>
    <property type="match status" value="1"/>
</dbReference>
<dbReference type="GO" id="GO:0004176">
    <property type="term" value="F:ATP-dependent peptidase activity"/>
    <property type="evidence" value="ECO:0007669"/>
    <property type="project" value="InterPro"/>
</dbReference>
<dbReference type="Proteomes" id="UP001445335">
    <property type="component" value="Unassembled WGS sequence"/>
</dbReference>
<dbReference type="SUPFAM" id="SSF140990">
    <property type="entry name" value="FtsH protease domain-like"/>
    <property type="match status" value="1"/>
</dbReference>
<evidence type="ECO:0000256" key="5">
    <source>
        <dbReference type="ARBA" id="ARBA00022801"/>
    </source>
</evidence>
<dbReference type="GO" id="GO:0006508">
    <property type="term" value="P:proteolysis"/>
    <property type="evidence" value="ECO:0007669"/>
    <property type="project" value="UniProtKB-KW"/>
</dbReference>
<dbReference type="Gene3D" id="3.40.50.300">
    <property type="entry name" value="P-loop containing nucleotide triphosphate hydrolases"/>
    <property type="match status" value="1"/>
</dbReference>